<sequence>MTKPQVGIQLYSVRDLSEKDFLGTIRQIADIGYKNVELAGYYGVSAKDLKAALSDAGLNAPSAHVGLTMDQPDQWKDNLKASVEYYSELGIKRFVVPWYPLGQNATAEAVDKMAAVLEEASDIVTASGMTFGYHNHDFEFKPISGSSELVIDRVFDRVPAGKLFAEFDLGWVKVAGQDPAAYVAKYAGRLPLVHAKDFKDDGVDTEIGRGSVDWDSALAACEKAGVEYVIIEQERYEVGSLESAKLNFAWFRERGWI</sequence>
<keyword evidence="2" id="KW-0413">Isomerase</keyword>
<dbReference type="Pfam" id="PF01261">
    <property type="entry name" value="AP_endonuc_2"/>
    <property type="match status" value="1"/>
</dbReference>
<keyword evidence="3" id="KW-1185">Reference proteome</keyword>
<dbReference type="PANTHER" id="PTHR12110:SF41">
    <property type="entry name" value="INOSOSE DEHYDRATASE"/>
    <property type="match status" value="1"/>
</dbReference>
<dbReference type="InterPro" id="IPR013022">
    <property type="entry name" value="Xyl_isomerase-like_TIM-brl"/>
</dbReference>
<proteinExistence type="predicted"/>
<dbReference type="EMBL" id="CP033433">
    <property type="protein sequence ID" value="AYQ74863.1"/>
    <property type="molecule type" value="Genomic_DNA"/>
</dbReference>
<dbReference type="PANTHER" id="PTHR12110">
    <property type="entry name" value="HYDROXYPYRUVATE ISOMERASE"/>
    <property type="match status" value="1"/>
</dbReference>
<reference evidence="2 3" key="1">
    <citation type="submission" date="2018-10" db="EMBL/GenBank/DDBJ databases">
        <title>Genome Sequence of Cohnella sp.</title>
        <authorList>
            <person name="Srinivasan S."/>
            <person name="Kim M.K."/>
        </authorList>
    </citation>
    <scope>NUCLEOTIDE SEQUENCE [LARGE SCALE GENOMIC DNA]</scope>
    <source>
        <strain evidence="2 3">18JY8-7</strain>
    </source>
</reference>
<evidence type="ECO:0000313" key="3">
    <source>
        <dbReference type="Proteomes" id="UP000269097"/>
    </source>
</evidence>
<dbReference type="InterPro" id="IPR050312">
    <property type="entry name" value="IolE/XylAMocC-like"/>
</dbReference>
<evidence type="ECO:0000313" key="2">
    <source>
        <dbReference type="EMBL" id="AYQ74863.1"/>
    </source>
</evidence>
<dbReference type="KEGG" id="coh:EAV92_21295"/>
<evidence type="ECO:0000259" key="1">
    <source>
        <dbReference type="Pfam" id="PF01261"/>
    </source>
</evidence>
<protein>
    <submittedName>
        <fullName evidence="2">Sugar phosphate isomerase/epimerase</fullName>
    </submittedName>
</protein>
<accession>A0A3G3K314</accession>
<dbReference type="InterPro" id="IPR036237">
    <property type="entry name" value="Xyl_isomerase-like_sf"/>
</dbReference>
<dbReference type="SUPFAM" id="SSF51658">
    <property type="entry name" value="Xylose isomerase-like"/>
    <property type="match status" value="1"/>
</dbReference>
<dbReference type="Gene3D" id="3.20.20.150">
    <property type="entry name" value="Divalent-metal-dependent TIM barrel enzymes"/>
    <property type="match status" value="1"/>
</dbReference>
<name>A0A3G3K314_9BACL</name>
<dbReference type="AlphaFoldDB" id="A0A3G3K314"/>
<feature type="domain" description="Xylose isomerase-like TIM barrel" evidence="1">
    <location>
        <begin position="26"/>
        <end position="253"/>
    </location>
</feature>
<dbReference type="Proteomes" id="UP000269097">
    <property type="component" value="Chromosome"/>
</dbReference>
<dbReference type="GO" id="GO:0016853">
    <property type="term" value="F:isomerase activity"/>
    <property type="evidence" value="ECO:0007669"/>
    <property type="project" value="UniProtKB-KW"/>
</dbReference>
<dbReference type="RefSeq" id="WP_123042943.1">
    <property type="nucleotide sequence ID" value="NZ_CP033433.1"/>
</dbReference>
<organism evidence="2 3">
    <name type="scientific">Cohnella candidum</name>
    <dbReference type="NCBI Taxonomy" id="2674991"/>
    <lineage>
        <taxon>Bacteria</taxon>
        <taxon>Bacillati</taxon>
        <taxon>Bacillota</taxon>
        <taxon>Bacilli</taxon>
        <taxon>Bacillales</taxon>
        <taxon>Paenibacillaceae</taxon>
        <taxon>Cohnella</taxon>
    </lineage>
</organism>
<gene>
    <name evidence="2" type="ORF">EAV92_21295</name>
</gene>